<keyword evidence="8 19" id="KW-0931">ER-Golgi transport</keyword>
<gene>
    <name evidence="20" type="ORF">A3Q56_04287</name>
</gene>
<feature type="binding site" evidence="16">
    <location>
        <position position="17"/>
    </location>
    <ligand>
        <name>GTP</name>
        <dbReference type="ChEBI" id="CHEBI:37565"/>
    </ligand>
</feature>
<dbReference type="PROSITE" id="PS51422">
    <property type="entry name" value="SAR1"/>
    <property type="match status" value="1"/>
</dbReference>
<accession>A0A177B132</accession>
<dbReference type="GO" id="GO:0003925">
    <property type="term" value="F:G protein activity"/>
    <property type="evidence" value="ECO:0007669"/>
    <property type="project" value="UniProtKB-EC"/>
</dbReference>
<dbReference type="SUPFAM" id="SSF52540">
    <property type="entry name" value="P-loop containing nucleoside triphosphate hydrolases"/>
    <property type="match status" value="1"/>
</dbReference>
<evidence type="ECO:0000256" key="14">
    <source>
        <dbReference type="ARBA" id="ARBA00047660"/>
    </source>
</evidence>
<dbReference type="SMART" id="SM00177">
    <property type="entry name" value="ARF"/>
    <property type="match status" value="1"/>
</dbReference>
<evidence type="ECO:0000256" key="13">
    <source>
        <dbReference type="ARBA" id="ARBA00037843"/>
    </source>
</evidence>
<feature type="binding site" evidence="16">
    <location>
        <position position="115"/>
    </location>
    <ligand>
        <name>GTP</name>
        <dbReference type="ChEBI" id="CHEBI:37565"/>
    </ligand>
</feature>
<dbReference type="InterPro" id="IPR005225">
    <property type="entry name" value="Small_GTP-bd"/>
</dbReference>
<evidence type="ECO:0000256" key="17">
    <source>
        <dbReference type="PIRSR" id="PIRSR606689-1"/>
    </source>
</evidence>
<feature type="binding site" evidence="16">
    <location>
        <position position="117"/>
    </location>
    <ligand>
        <name>GTP</name>
        <dbReference type="ChEBI" id="CHEBI:37565"/>
    </ligand>
</feature>
<feature type="binding site" evidence="15">
    <location>
        <position position="14"/>
    </location>
    <ligand>
        <name>Mg(2+)</name>
        <dbReference type="ChEBI" id="CHEBI:18420"/>
    </ligand>
</feature>
<keyword evidence="10 19" id="KW-0333">Golgi apparatus</keyword>
<dbReference type="Proteomes" id="UP000078046">
    <property type="component" value="Unassembled WGS sequence"/>
</dbReference>
<evidence type="ECO:0000256" key="6">
    <source>
        <dbReference type="ARBA" id="ARBA00022801"/>
    </source>
</evidence>
<feature type="binding site" evidence="16">
    <location>
        <position position="18"/>
    </location>
    <ligand>
        <name>GTP</name>
        <dbReference type="ChEBI" id="CHEBI:37565"/>
    </ligand>
</feature>
<evidence type="ECO:0000256" key="19">
    <source>
        <dbReference type="RuleBase" id="RU003926"/>
    </source>
</evidence>
<sequence>MLKKKAVIVFLGIDNAGKTTLLHMLKDGRIAQHEPTQHPTNEQLTMGGLKINAYDLGGHKPARVLWRDYLHEVDAIVYIIDVADRDRLCQSKDVFDNLLTEPDIQTIPICILGNKIDKASAISEEEIRNYFGLHGRTTGKTVISNIPGRPMELFMSSIVKKQGYGDGFRWLSNLI</sequence>
<dbReference type="AlphaFoldDB" id="A0A177B132"/>
<evidence type="ECO:0000256" key="16">
    <source>
        <dbReference type="PIRSR" id="PIRSR606687-2"/>
    </source>
</evidence>
<keyword evidence="5 16" id="KW-0547">Nucleotide-binding</keyword>
<evidence type="ECO:0000313" key="20">
    <source>
        <dbReference type="EMBL" id="OAF67987.1"/>
    </source>
</evidence>
<comment type="similarity">
    <text evidence="2 19">Belongs to the small GTPase superfamily. SAR1 family.</text>
</comment>
<evidence type="ECO:0000256" key="7">
    <source>
        <dbReference type="ARBA" id="ARBA00022824"/>
    </source>
</evidence>
<keyword evidence="6" id="KW-0378">Hydrolase</keyword>
<dbReference type="InterPro" id="IPR006689">
    <property type="entry name" value="Small_GTPase_ARF/SAR"/>
</dbReference>
<dbReference type="PRINTS" id="PR00328">
    <property type="entry name" value="SAR1GTPBP"/>
</dbReference>
<evidence type="ECO:0000256" key="12">
    <source>
        <dbReference type="ARBA" id="ARBA00023136"/>
    </source>
</evidence>
<dbReference type="GO" id="GO:0006886">
    <property type="term" value="P:intracellular protein transport"/>
    <property type="evidence" value="ECO:0007669"/>
    <property type="project" value="InterPro"/>
</dbReference>
<keyword evidence="12" id="KW-0472">Membrane</keyword>
<organism evidence="20 21">
    <name type="scientific">Intoshia linei</name>
    <dbReference type="NCBI Taxonomy" id="1819745"/>
    <lineage>
        <taxon>Eukaryota</taxon>
        <taxon>Metazoa</taxon>
        <taxon>Spiralia</taxon>
        <taxon>Lophotrochozoa</taxon>
        <taxon>Mesozoa</taxon>
        <taxon>Orthonectida</taxon>
        <taxon>Rhopaluridae</taxon>
        <taxon>Intoshia</taxon>
    </lineage>
</organism>
<keyword evidence="11 17" id="KW-0342">GTP-binding</keyword>
<keyword evidence="7 19" id="KW-0256">Endoplasmic reticulum</keyword>
<feature type="binding site" evidence="16">
    <location>
        <position position="159"/>
    </location>
    <ligand>
        <name>GTP</name>
        <dbReference type="ChEBI" id="CHEBI:37565"/>
    </ligand>
</feature>
<dbReference type="CDD" id="cd00879">
    <property type="entry name" value="Sar1"/>
    <property type="match status" value="1"/>
</dbReference>
<keyword evidence="15" id="KW-0460">Magnesium</keyword>
<dbReference type="EMBL" id="LWCA01000535">
    <property type="protein sequence ID" value="OAF67987.1"/>
    <property type="molecule type" value="Genomic_DNA"/>
</dbReference>
<feature type="binding site" evidence="17">
    <location>
        <begin position="114"/>
        <end position="117"/>
    </location>
    <ligand>
        <name>GTP</name>
        <dbReference type="ChEBI" id="CHEBI:37565"/>
    </ligand>
</feature>
<feature type="binding site" evidence="17">
    <location>
        <position position="58"/>
    </location>
    <ligand>
        <name>GTP</name>
        <dbReference type="ChEBI" id="CHEBI:37565"/>
    </ligand>
</feature>
<dbReference type="InterPro" id="IPR006687">
    <property type="entry name" value="Small_GTPase_SAR1"/>
</dbReference>
<dbReference type="OrthoDB" id="15478at2759"/>
<feature type="binding site" evidence="16">
    <location>
        <position position="20"/>
    </location>
    <ligand>
        <name>GTP</name>
        <dbReference type="ChEBI" id="CHEBI:37565"/>
    </ligand>
</feature>
<dbReference type="Pfam" id="PF00025">
    <property type="entry name" value="Arf"/>
    <property type="match status" value="1"/>
</dbReference>
<feature type="binding site" evidence="16">
    <location>
        <position position="158"/>
    </location>
    <ligand>
        <name>GTP</name>
        <dbReference type="ChEBI" id="CHEBI:37565"/>
    </ligand>
</feature>
<dbReference type="GO" id="GO:0046872">
    <property type="term" value="F:metal ion binding"/>
    <property type="evidence" value="ECO:0007669"/>
    <property type="project" value="UniProtKB-KW"/>
</dbReference>
<dbReference type="SMART" id="SM00178">
    <property type="entry name" value="SAR"/>
    <property type="match status" value="1"/>
</dbReference>
<reference evidence="20 21" key="1">
    <citation type="submission" date="2016-04" db="EMBL/GenBank/DDBJ databases">
        <title>The genome of Intoshia linei affirms orthonectids as highly simplified spiralians.</title>
        <authorList>
            <person name="Mikhailov K.V."/>
            <person name="Slusarev G.S."/>
            <person name="Nikitin M.A."/>
            <person name="Logacheva M.D."/>
            <person name="Penin A."/>
            <person name="Aleoshin V."/>
            <person name="Panchin Y.V."/>
        </authorList>
    </citation>
    <scope>NUCLEOTIDE SEQUENCE [LARGE SCALE GENOMIC DNA]</scope>
    <source>
        <strain evidence="20">Intl2013</strain>
        <tissue evidence="20">Whole animal</tissue>
    </source>
</reference>
<dbReference type="GO" id="GO:0016192">
    <property type="term" value="P:vesicle-mediated transport"/>
    <property type="evidence" value="ECO:0007669"/>
    <property type="project" value="UniProtKB-KW"/>
</dbReference>
<evidence type="ECO:0000256" key="11">
    <source>
        <dbReference type="ARBA" id="ARBA00023134"/>
    </source>
</evidence>
<comment type="caution">
    <text evidence="20">The sequence shown here is derived from an EMBL/GenBank/DDBJ whole genome shotgun (WGS) entry which is preliminary data.</text>
</comment>
<dbReference type="PANTHER" id="PTHR45684">
    <property type="entry name" value="RE74312P"/>
    <property type="match status" value="1"/>
</dbReference>
<feature type="binding site" evidence="17">
    <location>
        <begin position="12"/>
        <end position="19"/>
    </location>
    <ligand>
        <name>GTP</name>
        <dbReference type="ChEBI" id="CHEBI:37565"/>
    </ligand>
</feature>
<evidence type="ECO:0000256" key="10">
    <source>
        <dbReference type="ARBA" id="ARBA00023034"/>
    </source>
</evidence>
<dbReference type="GO" id="GO:0005525">
    <property type="term" value="F:GTP binding"/>
    <property type="evidence" value="ECO:0007669"/>
    <property type="project" value="UniProtKB-KW"/>
</dbReference>
<dbReference type="Gene3D" id="3.40.50.300">
    <property type="entry name" value="P-loop containing nucleotide triphosphate hydrolases"/>
    <property type="match status" value="1"/>
</dbReference>
<evidence type="ECO:0000256" key="18">
    <source>
        <dbReference type="PIRSR" id="PIRSR606689-2"/>
    </source>
</evidence>
<feature type="binding site" evidence="18">
    <location>
        <position position="19"/>
    </location>
    <ligand>
        <name>Mg(2+)</name>
        <dbReference type="ChEBI" id="CHEBI:18420"/>
    </ligand>
</feature>
<keyword evidence="21" id="KW-1185">Reference proteome</keyword>
<dbReference type="NCBIfam" id="TIGR00231">
    <property type="entry name" value="small_GTP"/>
    <property type="match status" value="1"/>
</dbReference>
<name>A0A177B132_9BILA</name>
<dbReference type="GO" id="GO:0032580">
    <property type="term" value="C:Golgi cisterna membrane"/>
    <property type="evidence" value="ECO:0007669"/>
    <property type="project" value="UniProtKB-SubCell"/>
</dbReference>
<proteinExistence type="inferred from homology"/>
<protein>
    <recommendedName>
        <fullName evidence="3">small monomeric GTPase</fullName>
        <ecNumber evidence="3">3.6.5.2</ecNumber>
    </recommendedName>
</protein>
<evidence type="ECO:0000256" key="2">
    <source>
        <dbReference type="ARBA" id="ARBA00007507"/>
    </source>
</evidence>
<evidence type="ECO:0000256" key="5">
    <source>
        <dbReference type="ARBA" id="ARBA00022741"/>
    </source>
</evidence>
<evidence type="ECO:0000256" key="1">
    <source>
        <dbReference type="ARBA" id="ARBA00004406"/>
    </source>
</evidence>
<dbReference type="FunFam" id="3.40.50.300:FF:000161">
    <property type="entry name" value="Small COPII coat GTPase"/>
    <property type="match status" value="1"/>
</dbReference>
<dbReference type="EC" id="3.6.5.2" evidence="3"/>
<feature type="binding site" evidence="16">
    <location>
        <position position="114"/>
    </location>
    <ligand>
        <name>GTP</name>
        <dbReference type="ChEBI" id="CHEBI:37565"/>
    </ligand>
</feature>
<feature type="binding site" evidence="16">
    <location>
        <position position="15"/>
    </location>
    <ligand>
        <name>GTP</name>
        <dbReference type="ChEBI" id="CHEBI:37565"/>
    </ligand>
</feature>
<evidence type="ECO:0000256" key="15">
    <source>
        <dbReference type="PIRSR" id="PIRSR606687-1"/>
    </source>
</evidence>
<dbReference type="PROSITE" id="PS51417">
    <property type="entry name" value="ARF"/>
    <property type="match status" value="1"/>
</dbReference>
<feature type="binding site" evidence="18">
    <location>
        <position position="36"/>
    </location>
    <ligand>
        <name>Mg(2+)</name>
        <dbReference type="ChEBI" id="CHEBI:18420"/>
    </ligand>
</feature>
<comment type="subcellular location">
    <subcellularLocation>
        <location evidence="1">Endoplasmic reticulum membrane</location>
        <topology evidence="1">Peripheral membrane protein</topology>
    </subcellularLocation>
    <subcellularLocation>
        <location evidence="13">Golgi apparatus</location>
        <location evidence="13">Golgi stack membrane</location>
        <topology evidence="13">Peripheral membrane protein</topology>
    </subcellularLocation>
</comment>
<evidence type="ECO:0000256" key="8">
    <source>
        <dbReference type="ARBA" id="ARBA00022892"/>
    </source>
</evidence>
<keyword evidence="9 19" id="KW-0653">Protein transport</keyword>
<dbReference type="InterPro" id="IPR027417">
    <property type="entry name" value="P-loop_NTPase"/>
</dbReference>
<dbReference type="GO" id="GO:0005789">
    <property type="term" value="C:endoplasmic reticulum membrane"/>
    <property type="evidence" value="ECO:0007669"/>
    <property type="project" value="UniProtKB-SubCell"/>
</dbReference>
<keyword evidence="15" id="KW-0479">Metal-binding</keyword>
<comment type="catalytic activity">
    <reaction evidence="14">
        <text>GTP + H2O = GDP + phosphate + H(+)</text>
        <dbReference type="Rhea" id="RHEA:19669"/>
        <dbReference type="ChEBI" id="CHEBI:15377"/>
        <dbReference type="ChEBI" id="CHEBI:15378"/>
        <dbReference type="ChEBI" id="CHEBI:37565"/>
        <dbReference type="ChEBI" id="CHEBI:43474"/>
        <dbReference type="ChEBI" id="CHEBI:58189"/>
        <dbReference type="EC" id="3.6.5.2"/>
    </reaction>
    <physiologicalReaction direction="left-to-right" evidence="14">
        <dbReference type="Rhea" id="RHEA:19670"/>
    </physiologicalReaction>
</comment>
<keyword evidence="4 19" id="KW-0813">Transport</keyword>
<evidence type="ECO:0000256" key="9">
    <source>
        <dbReference type="ARBA" id="ARBA00022927"/>
    </source>
</evidence>
<evidence type="ECO:0000313" key="21">
    <source>
        <dbReference type="Proteomes" id="UP000078046"/>
    </source>
</evidence>
<evidence type="ECO:0000256" key="4">
    <source>
        <dbReference type="ARBA" id="ARBA00022448"/>
    </source>
</evidence>
<evidence type="ECO:0000256" key="3">
    <source>
        <dbReference type="ARBA" id="ARBA00011984"/>
    </source>
</evidence>
<feature type="binding site" evidence="16">
    <location>
        <position position="19"/>
    </location>
    <ligand>
        <name>GTP</name>
        <dbReference type="ChEBI" id="CHEBI:37565"/>
    </ligand>
</feature>